<gene>
    <name evidence="2" type="ORF">LCY76_09365</name>
</gene>
<evidence type="ECO:0000313" key="2">
    <source>
        <dbReference type="EMBL" id="MCK6256802.1"/>
    </source>
</evidence>
<sequence length="227" mass="26700">MENEMDGDKMKITDFIDEKLYEQFNRDIYGAFLKLNDPMTMILKGHLYIEAEFEKQLDIYLANPEVLDISRMKFPAKLNFLIALGIMDKSDRSPYAKLNEVRRKFAHDLNYQLQENDVQIIVDSFNKSQKSRFNKMADGQSSLMGKLRFCLSILWIDISLNTESIKLKAETQRLEEEIKKLNEKSTFDSPKQFEKYWENYMERISKQKDSQTEVMNDKVAPAGEDCN</sequence>
<feature type="region of interest" description="Disordered" evidence="1">
    <location>
        <begin position="208"/>
        <end position="227"/>
    </location>
</feature>
<protein>
    <submittedName>
        <fullName evidence="2">Uncharacterized protein</fullName>
    </submittedName>
</protein>
<dbReference type="Proteomes" id="UP001139011">
    <property type="component" value="Unassembled WGS sequence"/>
</dbReference>
<dbReference type="EMBL" id="JAIWJX010000002">
    <property type="protein sequence ID" value="MCK6256802.1"/>
    <property type="molecule type" value="Genomic_DNA"/>
</dbReference>
<dbReference type="RefSeq" id="WP_248252415.1">
    <property type="nucleotide sequence ID" value="NZ_JAIWJX010000002.1"/>
</dbReference>
<accession>A0A9X1X9P9</accession>
<dbReference type="AlphaFoldDB" id="A0A9X1X9P9"/>
<keyword evidence="3" id="KW-1185">Reference proteome</keyword>
<comment type="caution">
    <text evidence="2">The sequence shown here is derived from an EMBL/GenBank/DDBJ whole genome shotgun (WGS) entry which is preliminary data.</text>
</comment>
<organism evidence="2 3">
    <name type="scientific">Fictibacillus marinisediminis</name>
    <dbReference type="NCBI Taxonomy" id="2878389"/>
    <lineage>
        <taxon>Bacteria</taxon>
        <taxon>Bacillati</taxon>
        <taxon>Bacillota</taxon>
        <taxon>Bacilli</taxon>
        <taxon>Bacillales</taxon>
        <taxon>Fictibacillaceae</taxon>
        <taxon>Fictibacillus</taxon>
    </lineage>
</organism>
<evidence type="ECO:0000313" key="3">
    <source>
        <dbReference type="Proteomes" id="UP001139011"/>
    </source>
</evidence>
<reference evidence="2" key="1">
    <citation type="submission" date="2021-09" db="EMBL/GenBank/DDBJ databases">
        <title>Genome analysis of Fictibacillus sp. KIGAM418 isolated from marine sediment.</title>
        <authorList>
            <person name="Seo M.-J."/>
            <person name="Cho E.-S."/>
            <person name="Hwang C.Y."/>
        </authorList>
    </citation>
    <scope>NUCLEOTIDE SEQUENCE</scope>
    <source>
        <strain evidence="2">KIGAM418</strain>
    </source>
</reference>
<proteinExistence type="predicted"/>
<name>A0A9X1X9P9_9BACL</name>
<evidence type="ECO:0000256" key="1">
    <source>
        <dbReference type="SAM" id="MobiDB-lite"/>
    </source>
</evidence>